<dbReference type="EMBL" id="LJRF01000003">
    <property type="protein sequence ID" value="KPY51866.1"/>
    <property type="molecule type" value="Genomic_DNA"/>
</dbReference>
<dbReference type="Proteomes" id="UP000050554">
    <property type="component" value="Unassembled WGS sequence"/>
</dbReference>
<sequence length="376" mass="41009">MGIDATRILFNAEPFGFGPSAAIAAIAPYFLGSGTHAYAGEQHSLDLQKHLPYRTIFNMTGHGLEDWDDTISGFDIVITAMDLDIANRSLSMGKRVVFYDALTWHWHAETQWPGIEALIHHPRALYIAQDFIGVRERLEDIEPSHYSIVPPMTHPVNDCPRKSSSNFILLNLGGLKNPYTDDALLIDFARAITFALRQAIGRGMKLHIATSETIANALESKDAAPCSPEDASRMLRDCTFAVCTPGLGNIYESAAAQTPVIWLPPVNDTQGLQLAHLRNAGLIDAELSWEMLGIPIDYTAPLQTCLDSIADAISTLGSPERRAALDKEMADAVTCIGTCKKGRTFPLIKRFGSGGDAVAAQKIKEWIETSGQGDCQ</sequence>
<evidence type="ECO:0000313" key="1">
    <source>
        <dbReference type="EMBL" id="KPY51866.1"/>
    </source>
</evidence>
<proteinExistence type="predicted"/>
<comment type="caution">
    <text evidence="1">The sequence shown here is derived from an EMBL/GenBank/DDBJ whole genome shotgun (WGS) entry which is preliminary data.</text>
</comment>
<protein>
    <recommendedName>
        <fullName evidence="3">Glycosyl transferase family 28 C-terminal domain-containing protein</fullName>
    </recommendedName>
</protein>
<dbReference type="AlphaFoldDB" id="A0A0P9YZD2"/>
<accession>A0A0P9YZD2</accession>
<evidence type="ECO:0008006" key="3">
    <source>
        <dbReference type="Google" id="ProtNLM"/>
    </source>
</evidence>
<reference evidence="1 2" key="1">
    <citation type="submission" date="2015-09" db="EMBL/GenBank/DDBJ databases">
        <title>Genome announcement of multiple Pseudomonas syringae strains.</title>
        <authorList>
            <person name="Thakur S."/>
            <person name="Wang P.W."/>
            <person name="Gong Y."/>
            <person name="Weir B.S."/>
            <person name="Guttman D.S."/>
        </authorList>
    </citation>
    <scope>NUCLEOTIDE SEQUENCE [LARGE SCALE GENOMIC DNA]</scope>
    <source>
        <strain evidence="1 2">ICMP3882</strain>
    </source>
</reference>
<dbReference type="RefSeq" id="WP_004884221.1">
    <property type="nucleotide sequence ID" value="NZ_LJRF01000003.1"/>
</dbReference>
<organism evidence="1 2">
    <name type="scientific">Pseudomonas syringae pv. ribicola</name>
    <dbReference type="NCBI Taxonomy" id="55398"/>
    <lineage>
        <taxon>Bacteria</taxon>
        <taxon>Pseudomonadati</taxon>
        <taxon>Pseudomonadota</taxon>
        <taxon>Gammaproteobacteria</taxon>
        <taxon>Pseudomonadales</taxon>
        <taxon>Pseudomonadaceae</taxon>
        <taxon>Pseudomonas</taxon>
    </lineage>
</organism>
<evidence type="ECO:0000313" key="2">
    <source>
        <dbReference type="Proteomes" id="UP000050554"/>
    </source>
</evidence>
<name>A0A0P9YZD2_PSESI</name>
<gene>
    <name evidence="1" type="ORF">ALO47_03213</name>
</gene>
<dbReference type="PATRIC" id="fig|55398.3.peg.4046"/>